<dbReference type="AlphaFoldDB" id="A0A8K0D027"/>
<proteinExistence type="predicted"/>
<gene>
    <name evidence="2" type="ORF">ILUMI_09272</name>
</gene>
<evidence type="ECO:0000256" key="1">
    <source>
        <dbReference type="SAM" id="Coils"/>
    </source>
</evidence>
<accession>A0A8K0D027</accession>
<reference evidence="2" key="1">
    <citation type="submission" date="2019-08" db="EMBL/GenBank/DDBJ databases">
        <title>The genome of the North American firefly Photinus pyralis.</title>
        <authorList>
            <consortium name="Photinus pyralis genome working group"/>
            <person name="Fallon T.R."/>
            <person name="Sander Lower S.E."/>
            <person name="Weng J.-K."/>
        </authorList>
    </citation>
    <scope>NUCLEOTIDE SEQUENCE</scope>
    <source>
        <strain evidence="2">TRF0915ILg1</strain>
        <tissue evidence="2">Whole body</tissue>
    </source>
</reference>
<organism evidence="2 3">
    <name type="scientific">Ignelater luminosus</name>
    <name type="common">Cucubano</name>
    <name type="synonym">Pyrophorus luminosus</name>
    <dbReference type="NCBI Taxonomy" id="2038154"/>
    <lineage>
        <taxon>Eukaryota</taxon>
        <taxon>Metazoa</taxon>
        <taxon>Ecdysozoa</taxon>
        <taxon>Arthropoda</taxon>
        <taxon>Hexapoda</taxon>
        <taxon>Insecta</taxon>
        <taxon>Pterygota</taxon>
        <taxon>Neoptera</taxon>
        <taxon>Endopterygota</taxon>
        <taxon>Coleoptera</taxon>
        <taxon>Polyphaga</taxon>
        <taxon>Elateriformia</taxon>
        <taxon>Elateroidea</taxon>
        <taxon>Elateridae</taxon>
        <taxon>Agrypninae</taxon>
        <taxon>Pyrophorini</taxon>
        <taxon>Ignelater</taxon>
    </lineage>
</organism>
<name>A0A8K0D027_IGNLU</name>
<dbReference type="Proteomes" id="UP000801492">
    <property type="component" value="Unassembled WGS sequence"/>
</dbReference>
<keyword evidence="1" id="KW-0175">Coiled coil</keyword>
<dbReference type="EMBL" id="VTPC01004668">
    <property type="protein sequence ID" value="KAF2896903.1"/>
    <property type="molecule type" value="Genomic_DNA"/>
</dbReference>
<evidence type="ECO:0000313" key="2">
    <source>
        <dbReference type="EMBL" id="KAF2896903.1"/>
    </source>
</evidence>
<keyword evidence="3" id="KW-1185">Reference proteome</keyword>
<evidence type="ECO:0000313" key="3">
    <source>
        <dbReference type="Proteomes" id="UP000801492"/>
    </source>
</evidence>
<sequence length="209" mass="25022">MKREEEIGSDHFLLEVKMRVNAEKDLNAHRRKREFLNIRSYKLQQTTVQQEYQEDCDRLFTAISEHEEEEDLETMWKTFSETIIRAYTNNKKLAAWWNDDIKAIVKKDQLEKMEMRGQGSCKSSYRTLKNLRNKDNSAHKFINSKGGKKLTKPEEIQENWYEYFSDLLERRNRDADLSIDEANTRVDINEEENMEYEKVARVISRLKNG</sequence>
<feature type="coiled-coil region" evidence="1">
    <location>
        <begin position="19"/>
        <end position="69"/>
    </location>
</feature>
<protein>
    <submittedName>
        <fullName evidence="2">Uncharacterized protein</fullName>
    </submittedName>
</protein>
<comment type="caution">
    <text evidence="2">The sequence shown here is derived from an EMBL/GenBank/DDBJ whole genome shotgun (WGS) entry which is preliminary data.</text>
</comment>
<dbReference type="OrthoDB" id="418748at2759"/>